<keyword evidence="3" id="KW-1185">Reference proteome</keyword>
<dbReference type="PANTHER" id="PTHR37305:SF1">
    <property type="entry name" value="MEMBRANE PROTEIN"/>
    <property type="match status" value="1"/>
</dbReference>
<organism evidence="2 3">
    <name type="scientific">Eisenbergiella massiliensis</name>
    <dbReference type="NCBI Taxonomy" id="1720294"/>
    <lineage>
        <taxon>Bacteria</taxon>
        <taxon>Bacillati</taxon>
        <taxon>Bacillota</taxon>
        <taxon>Clostridia</taxon>
        <taxon>Lachnospirales</taxon>
        <taxon>Lachnospiraceae</taxon>
        <taxon>Eisenbergiella</taxon>
    </lineage>
</organism>
<evidence type="ECO:0000256" key="1">
    <source>
        <dbReference type="SAM" id="Phobius"/>
    </source>
</evidence>
<dbReference type="GO" id="GO:0005886">
    <property type="term" value="C:plasma membrane"/>
    <property type="evidence" value="ECO:0007669"/>
    <property type="project" value="UniProtKB-SubCell"/>
</dbReference>
<dbReference type="GO" id="GO:0140359">
    <property type="term" value="F:ABC-type transporter activity"/>
    <property type="evidence" value="ECO:0007669"/>
    <property type="project" value="InterPro"/>
</dbReference>
<dbReference type="Proteomes" id="UP000260812">
    <property type="component" value="Unassembled WGS sequence"/>
</dbReference>
<feature type="transmembrane region" description="Helical" evidence="1">
    <location>
        <begin position="193"/>
        <end position="212"/>
    </location>
</feature>
<feature type="transmembrane region" description="Helical" evidence="1">
    <location>
        <begin position="244"/>
        <end position="264"/>
    </location>
</feature>
<feature type="transmembrane region" description="Helical" evidence="1">
    <location>
        <begin position="119"/>
        <end position="142"/>
    </location>
</feature>
<dbReference type="PANTHER" id="PTHR37305">
    <property type="entry name" value="INTEGRAL MEMBRANE PROTEIN-RELATED"/>
    <property type="match status" value="1"/>
</dbReference>
<dbReference type="GeneID" id="97986265"/>
<feature type="transmembrane region" description="Helical" evidence="1">
    <location>
        <begin position="162"/>
        <end position="186"/>
    </location>
</feature>
<sequence length="268" mass="29701">MLNMLRMDLRRMFRSKMFYIAFLCLTAGILIMIIMLHTITDPELREQAIDAGMKFTTTNDSDFDEIRQMSETEALCSTIYSGGFFFVALYVVAVLFICSDFSSGFAKNIFSYNGGRWRYFAGKMICMSVVCAVWIAGSMLAFRVICRICGMYFAPDEPGVYAAFFLGYLLIGAAYMAQGLFLSVMFRSEGAGIAAAIVVPGGILIVMVESMLGNWGLSINDMTLYGCVQNMTGYLVQGDSFMKGAAVAGVWLVIWSAASLWPLYKKDI</sequence>
<proteinExistence type="predicted"/>
<accession>A0A3E3IBG4</accession>
<keyword evidence="1" id="KW-0472">Membrane</keyword>
<comment type="caution">
    <text evidence="2">The sequence shown here is derived from an EMBL/GenBank/DDBJ whole genome shotgun (WGS) entry which is preliminary data.</text>
</comment>
<dbReference type="RefSeq" id="WP_117543992.1">
    <property type="nucleotide sequence ID" value="NZ_QVLV01000002.1"/>
</dbReference>
<protein>
    <submittedName>
        <fullName evidence="2">Uncharacterized protein</fullName>
    </submittedName>
</protein>
<evidence type="ECO:0000313" key="3">
    <source>
        <dbReference type="Proteomes" id="UP000260812"/>
    </source>
</evidence>
<feature type="transmembrane region" description="Helical" evidence="1">
    <location>
        <begin position="20"/>
        <end position="39"/>
    </location>
</feature>
<keyword evidence="1" id="KW-0812">Transmembrane</keyword>
<feature type="transmembrane region" description="Helical" evidence="1">
    <location>
        <begin position="79"/>
        <end position="98"/>
    </location>
</feature>
<evidence type="ECO:0000313" key="2">
    <source>
        <dbReference type="EMBL" id="RGE64418.1"/>
    </source>
</evidence>
<dbReference type="EMBL" id="QVLV01000002">
    <property type="protein sequence ID" value="RGE64418.1"/>
    <property type="molecule type" value="Genomic_DNA"/>
</dbReference>
<name>A0A3E3IBG4_9FIRM</name>
<gene>
    <name evidence="2" type="ORF">DXC51_05035</name>
</gene>
<keyword evidence="1" id="KW-1133">Transmembrane helix</keyword>
<dbReference type="AlphaFoldDB" id="A0A3E3IBG4"/>
<reference evidence="2" key="1">
    <citation type="submission" date="2018-08" db="EMBL/GenBank/DDBJ databases">
        <title>A genome reference for cultivated species of the human gut microbiota.</title>
        <authorList>
            <person name="Zou Y."/>
            <person name="Xue W."/>
            <person name="Luo G."/>
        </authorList>
    </citation>
    <scope>NUCLEOTIDE SEQUENCE [LARGE SCALE GENOMIC DNA]</scope>
    <source>
        <strain evidence="2">TF05-5AC</strain>
    </source>
</reference>